<evidence type="ECO:0000313" key="2">
    <source>
        <dbReference type="Proteomes" id="UP001206890"/>
    </source>
</evidence>
<sequence>MPRQTSTDNEAPNTETIFVFISADNGAARIEAGEPELDVIRGGWVCSLERAQNVDHLIAVDADGDVMSVHRAAFDFSEAKTTPNKTYNLVWFALGDAPELDFMVGNPSPVRQRRNPVAYASTEWLLHGDATHEDTDDATRAVVQGYVLDVDDNGDAYVTAPDGGSVTVLCR</sequence>
<dbReference type="RefSeq" id="WP_259842312.1">
    <property type="nucleotide sequence ID" value="NZ_JALXTB010000021.1"/>
</dbReference>
<evidence type="ECO:0000313" key="1">
    <source>
        <dbReference type="EMBL" id="MCT2117333.1"/>
    </source>
</evidence>
<organism evidence="1 2">
    <name type="scientific">Dietzia cinnamea</name>
    <dbReference type="NCBI Taxonomy" id="321318"/>
    <lineage>
        <taxon>Bacteria</taxon>
        <taxon>Bacillati</taxon>
        <taxon>Actinomycetota</taxon>
        <taxon>Actinomycetes</taxon>
        <taxon>Mycobacteriales</taxon>
        <taxon>Dietziaceae</taxon>
        <taxon>Dietzia</taxon>
    </lineage>
</organism>
<dbReference type="AlphaFoldDB" id="A0AAW5Q5D4"/>
<proteinExistence type="predicted"/>
<name>A0AAW5Q5D4_9ACTN</name>
<gene>
    <name evidence="1" type="ORF">M3D93_06145</name>
</gene>
<protein>
    <submittedName>
        <fullName evidence="1">Uncharacterized protein</fullName>
    </submittedName>
</protein>
<comment type="caution">
    <text evidence="1">The sequence shown here is derived from an EMBL/GenBank/DDBJ whole genome shotgun (WGS) entry which is preliminary data.</text>
</comment>
<reference evidence="1" key="1">
    <citation type="submission" date="2022-04" db="EMBL/GenBank/DDBJ databases">
        <title>Human microbiome associated bacterial genomes.</title>
        <authorList>
            <person name="Sandstrom S."/>
            <person name="Salamzade R."/>
            <person name="Kalan L.R."/>
        </authorList>
    </citation>
    <scope>NUCLEOTIDE SEQUENCE</scope>
    <source>
        <strain evidence="1">P3-SID1762</strain>
    </source>
</reference>
<dbReference type="EMBL" id="JALXTC010000020">
    <property type="protein sequence ID" value="MCT2117333.1"/>
    <property type="molecule type" value="Genomic_DNA"/>
</dbReference>
<dbReference type="Proteomes" id="UP001206890">
    <property type="component" value="Unassembled WGS sequence"/>
</dbReference>
<accession>A0AAW5Q5D4</accession>